<keyword evidence="2" id="KW-1133">Transmembrane helix</keyword>
<evidence type="ECO:0000256" key="2">
    <source>
        <dbReference type="SAM" id="Phobius"/>
    </source>
</evidence>
<feature type="region of interest" description="Disordered" evidence="1">
    <location>
        <begin position="1"/>
        <end position="30"/>
    </location>
</feature>
<organism evidence="3 4">
    <name type="scientific">Nesidiocoris tenuis</name>
    <dbReference type="NCBI Taxonomy" id="355587"/>
    <lineage>
        <taxon>Eukaryota</taxon>
        <taxon>Metazoa</taxon>
        <taxon>Ecdysozoa</taxon>
        <taxon>Arthropoda</taxon>
        <taxon>Hexapoda</taxon>
        <taxon>Insecta</taxon>
        <taxon>Pterygota</taxon>
        <taxon>Neoptera</taxon>
        <taxon>Paraneoptera</taxon>
        <taxon>Hemiptera</taxon>
        <taxon>Heteroptera</taxon>
        <taxon>Panheteroptera</taxon>
        <taxon>Cimicomorpha</taxon>
        <taxon>Miridae</taxon>
        <taxon>Dicyphina</taxon>
        <taxon>Nesidiocoris</taxon>
    </lineage>
</organism>
<feature type="non-terminal residue" evidence="3">
    <location>
        <position position="70"/>
    </location>
</feature>
<evidence type="ECO:0000313" key="3">
    <source>
        <dbReference type="EMBL" id="CAB0000518.1"/>
    </source>
</evidence>
<evidence type="ECO:0000313" key="4">
    <source>
        <dbReference type="Proteomes" id="UP000479000"/>
    </source>
</evidence>
<gene>
    <name evidence="3" type="ORF">NTEN_LOCUS6353</name>
</gene>
<feature type="transmembrane region" description="Helical" evidence="2">
    <location>
        <begin position="50"/>
        <end position="68"/>
    </location>
</feature>
<sequence length="70" mass="8173">MNMDGVGGSNKAPNHLEEYRVSGRPPKETRALDLPQKYTAARREETFIKIWRALLILMILSYLLPRVYPW</sequence>
<proteinExistence type="predicted"/>
<protein>
    <submittedName>
        <fullName evidence="3">Uncharacterized protein</fullName>
    </submittedName>
</protein>
<reference evidence="3 4" key="1">
    <citation type="submission" date="2020-02" db="EMBL/GenBank/DDBJ databases">
        <authorList>
            <person name="Ferguson B K."/>
        </authorList>
    </citation>
    <scope>NUCLEOTIDE SEQUENCE [LARGE SCALE GENOMIC DNA]</scope>
</reference>
<keyword evidence="2" id="KW-0812">Transmembrane</keyword>
<feature type="compositionally biased region" description="Basic and acidic residues" evidence="1">
    <location>
        <begin position="14"/>
        <end position="30"/>
    </location>
</feature>
<dbReference type="EMBL" id="CADCXU010009564">
    <property type="protein sequence ID" value="CAB0000518.1"/>
    <property type="molecule type" value="Genomic_DNA"/>
</dbReference>
<dbReference type="Proteomes" id="UP000479000">
    <property type="component" value="Unassembled WGS sequence"/>
</dbReference>
<keyword evidence="2" id="KW-0472">Membrane</keyword>
<dbReference type="AlphaFoldDB" id="A0A6H5GBA1"/>
<evidence type="ECO:0000256" key="1">
    <source>
        <dbReference type="SAM" id="MobiDB-lite"/>
    </source>
</evidence>
<name>A0A6H5GBA1_9HEMI</name>
<accession>A0A6H5GBA1</accession>
<keyword evidence="4" id="KW-1185">Reference proteome</keyword>